<gene>
    <name evidence="2" type="ORF">M9Y10_022127</name>
</gene>
<dbReference type="Gene3D" id="2.130.10.10">
    <property type="entry name" value="YVTN repeat-like/Quinoprotein amine dehydrogenase"/>
    <property type="match status" value="1"/>
</dbReference>
<reference evidence="2 3" key="1">
    <citation type="submission" date="2024-04" db="EMBL/GenBank/DDBJ databases">
        <title>Tritrichomonas musculus Genome.</title>
        <authorList>
            <person name="Alves-Ferreira E."/>
            <person name="Grigg M."/>
            <person name="Lorenzi H."/>
            <person name="Galac M."/>
        </authorList>
    </citation>
    <scope>NUCLEOTIDE SEQUENCE [LARGE SCALE GENOMIC DNA]</scope>
    <source>
        <strain evidence="2 3">EAF2021</strain>
    </source>
</reference>
<evidence type="ECO:0000313" key="2">
    <source>
        <dbReference type="EMBL" id="KAK8893700.1"/>
    </source>
</evidence>
<feature type="region of interest" description="Disordered" evidence="1">
    <location>
        <begin position="1165"/>
        <end position="1214"/>
    </location>
</feature>
<evidence type="ECO:0008006" key="4">
    <source>
        <dbReference type="Google" id="ProtNLM"/>
    </source>
</evidence>
<comment type="caution">
    <text evidence="2">The sequence shown here is derived from an EMBL/GenBank/DDBJ whole genome shotgun (WGS) entry which is preliminary data.</text>
</comment>
<evidence type="ECO:0000313" key="3">
    <source>
        <dbReference type="Proteomes" id="UP001470230"/>
    </source>
</evidence>
<accession>A0ABR2KRD7</accession>
<sequence length="1422" mass="163295">MSDFHVQKQVYEQIDTKYPPVLACSSGSVFMYSTANGLLRLFYTQPEINVNLPKSPFVDSRASCIAISPPHTFGVICYEDGSILIYNLIEKKVLKSLSKELKGKITNIAFLSDFDFVTFDSTLTLTLFTLVSMSIFGYTVKSTKIQTFKFFAFQIASPPIYRAVYELPKNIDTVSYRYSDKFDHFVAISLHKKLIIAKIRPSFKIIYETVDDDEDIENPHVSFSLPNPDNLYAVYSTKKEIFAIGITQDSNRNYLCRVLFQRPYIHAIRFLSFFSTSLIAVVNDNNFLYLFDFLNPKNSDHSERISQCNILLDDLGKIDTFTNRILISYYINTFATTVESLKAEKKFKEIIELAKKAAQNDPNSSVGLSTDPQVRSSEIESITNPIFADYFKSQTNFIMKDYAEEVVSLMDDLHNKGFIAQDALSMFVQWGGTKDFFSSVLSHDPEGQKFTYNPNFVQILIDKYDHDEYFQKDDEKQQYFDQIKKFLLSLPPKIAKPKWLINFAIKRKDFSMVTKVFVDRMNEPVMGLSLAESNDHSELIPDILNNNHFKGNAKMIEWLLQADPKENKYPRLQNAIIVSSDKMLDALRWMNETMVKLLEEAAKKSLEEAEKNQSKDQNAPSTVDNTKSINLMRDLYIYLKQSSGMPLNESDSSSQSDDHQLNNSSSLLDSVQNTDTSNANQIIITNDYYVNAIITTFINLKIDYQSDLFKLMEDYIIKNCPNQFTPNSLKYVIGSVFNKEFKEPDLRETLLSSLIFNEHVIPNDMALSLLPICESFEYDEAAAFIRNKLHLTGELLKSVIIDNGLDDALSFINANYRDDLQSMEEIENVVIYYAPYFIEHNCAKFIDVLTNVRFRILYTDLPRSISVANTRLYFLKNLYIKFEPPKSDTSTSTKETKFATTLLKNWTLKLRKAQKAKEKANADPLAEIFQAYQKDDMDTVYALADEYFGNKSKFILPIILKNMTPEKLQQLENMNENQHEQKSEIQKLSEFVNGTLMLKIQQMIEDELKSREEKAKNAAEKEAERAKKDEEKRKENQKMEEFFAAGKIELEKNVKSIIPFLTHYFPEDVITVMKKFPGGVIEQDNGKANHDSDNKSNNQSILETCESAGLYNCCAYYEALNRNIGESLKYLRTTIIIDPIKYERSIIDTCQLIFDINKNNSKTNNEKKEVGGWYDDDQKSDSNEKNKDDDDEEEEEEEEDNDNDDNENNKGAANNGRKKVLVDYASFILKSFAVKFNKENNIDNLARVYRHVCDVIELSNIESFEEILLFTKKVFGAMQKKTDNKFQRIIRALAVSRIYSGKTSLKAREFIKSIVNENVKQRDNTDKDIDNTNEELGEYLNAISCANCKVRLLVGTEPIAVLECGHAVHYKPYCCSAAAAGEPAPTDQIQKNMCNMHVECPICSKKQEEGQKENQNQQEQQS</sequence>
<proteinExistence type="predicted"/>
<feature type="region of interest" description="Disordered" evidence="1">
    <location>
        <begin position="646"/>
        <end position="670"/>
    </location>
</feature>
<name>A0ABR2KRD7_9EUKA</name>
<organism evidence="2 3">
    <name type="scientific">Tritrichomonas musculus</name>
    <dbReference type="NCBI Taxonomy" id="1915356"/>
    <lineage>
        <taxon>Eukaryota</taxon>
        <taxon>Metamonada</taxon>
        <taxon>Parabasalia</taxon>
        <taxon>Tritrichomonadida</taxon>
        <taxon>Tritrichomonadidae</taxon>
        <taxon>Tritrichomonas</taxon>
    </lineage>
</organism>
<feature type="compositionally biased region" description="Acidic residues" evidence="1">
    <location>
        <begin position="1189"/>
        <end position="1206"/>
    </location>
</feature>
<dbReference type="InterPro" id="IPR015943">
    <property type="entry name" value="WD40/YVTN_repeat-like_dom_sf"/>
</dbReference>
<evidence type="ECO:0000256" key="1">
    <source>
        <dbReference type="SAM" id="MobiDB-lite"/>
    </source>
</evidence>
<dbReference type="EMBL" id="JAPFFF010000003">
    <property type="protein sequence ID" value="KAK8893700.1"/>
    <property type="molecule type" value="Genomic_DNA"/>
</dbReference>
<feature type="compositionally biased region" description="Basic and acidic residues" evidence="1">
    <location>
        <begin position="1165"/>
        <end position="1188"/>
    </location>
</feature>
<feature type="region of interest" description="Disordered" evidence="1">
    <location>
        <begin position="1011"/>
        <end position="1035"/>
    </location>
</feature>
<protein>
    <recommendedName>
        <fullName evidence="4">RING-type domain-containing protein</fullName>
    </recommendedName>
</protein>
<dbReference type="Proteomes" id="UP001470230">
    <property type="component" value="Unassembled WGS sequence"/>
</dbReference>
<keyword evidence="3" id="KW-1185">Reference proteome</keyword>
<dbReference type="InterPro" id="IPR036322">
    <property type="entry name" value="WD40_repeat_dom_sf"/>
</dbReference>
<feature type="compositionally biased region" description="Low complexity" evidence="1">
    <location>
        <begin position="647"/>
        <end position="670"/>
    </location>
</feature>
<dbReference type="SUPFAM" id="SSF50978">
    <property type="entry name" value="WD40 repeat-like"/>
    <property type="match status" value="1"/>
</dbReference>